<reference evidence="6" key="1">
    <citation type="journal article" date="2014" name="Int. J. Syst. Evol. Microbiol.">
        <title>Complete genome sequence of Corynebacterium casei LMG S-19264T (=DSM 44701T), isolated from a smear-ripened cheese.</title>
        <authorList>
            <consortium name="US DOE Joint Genome Institute (JGI-PGF)"/>
            <person name="Walter F."/>
            <person name="Albersmeier A."/>
            <person name="Kalinowski J."/>
            <person name="Ruckert C."/>
        </authorList>
    </citation>
    <scope>NUCLEOTIDE SEQUENCE</scope>
    <source>
        <strain evidence="6">CGMCC 1.10998</strain>
    </source>
</reference>
<evidence type="ECO:0000259" key="5">
    <source>
        <dbReference type="PROSITE" id="PS50850"/>
    </source>
</evidence>
<evidence type="ECO:0000256" key="2">
    <source>
        <dbReference type="ARBA" id="ARBA00022989"/>
    </source>
</evidence>
<feature type="transmembrane region" description="Helical" evidence="4">
    <location>
        <begin position="374"/>
        <end position="395"/>
    </location>
</feature>
<keyword evidence="7" id="KW-1185">Reference proteome</keyword>
<dbReference type="InterPro" id="IPR036259">
    <property type="entry name" value="MFS_trans_sf"/>
</dbReference>
<organism evidence="6 7">
    <name type="scientific">Undibacterium terreum</name>
    <dbReference type="NCBI Taxonomy" id="1224302"/>
    <lineage>
        <taxon>Bacteria</taxon>
        <taxon>Pseudomonadati</taxon>
        <taxon>Pseudomonadota</taxon>
        <taxon>Betaproteobacteria</taxon>
        <taxon>Burkholderiales</taxon>
        <taxon>Oxalobacteraceae</taxon>
        <taxon>Undibacterium</taxon>
    </lineage>
</organism>
<dbReference type="RefSeq" id="WP_229751400.1">
    <property type="nucleotide sequence ID" value="NZ_BMED01000009.1"/>
</dbReference>
<accession>A0A916V1L7</accession>
<feature type="transmembrane region" description="Helical" evidence="4">
    <location>
        <begin position="306"/>
        <end position="328"/>
    </location>
</feature>
<dbReference type="Pfam" id="PF07690">
    <property type="entry name" value="MFS_1"/>
    <property type="match status" value="1"/>
</dbReference>
<dbReference type="SUPFAM" id="SSF103473">
    <property type="entry name" value="MFS general substrate transporter"/>
    <property type="match status" value="1"/>
</dbReference>
<proteinExistence type="predicted"/>
<protein>
    <submittedName>
        <fullName evidence="6">MFS-type transporter YdeR</fullName>
    </submittedName>
</protein>
<dbReference type="EMBL" id="BMED01000009">
    <property type="protein sequence ID" value="GGD00742.1"/>
    <property type="molecule type" value="Genomic_DNA"/>
</dbReference>
<dbReference type="PROSITE" id="PS50850">
    <property type="entry name" value="MFS"/>
    <property type="match status" value="1"/>
</dbReference>
<feature type="transmembrane region" description="Helical" evidence="4">
    <location>
        <begin position="166"/>
        <end position="184"/>
    </location>
</feature>
<feature type="transmembrane region" description="Helical" evidence="4">
    <location>
        <begin position="348"/>
        <end position="368"/>
    </location>
</feature>
<feature type="transmembrane region" description="Helical" evidence="4">
    <location>
        <begin position="46"/>
        <end position="69"/>
    </location>
</feature>
<feature type="transmembrane region" description="Helical" evidence="4">
    <location>
        <begin position="249"/>
        <end position="267"/>
    </location>
</feature>
<evidence type="ECO:0000256" key="1">
    <source>
        <dbReference type="ARBA" id="ARBA00022692"/>
    </source>
</evidence>
<reference evidence="6" key="2">
    <citation type="submission" date="2020-09" db="EMBL/GenBank/DDBJ databases">
        <authorList>
            <person name="Sun Q."/>
            <person name="Zhou Y."/>
        </authorList>
    </citation>
    <scope>NUCLEOTIDE SEQUENCE</scope>
    <source>
        <strain evidence="6">CGMCC 1.10998</strain>
    </source>
</reference>
<dbReference type="AlphaFoldDB" id="A0A916V1L7"/>
<evidence type="ECO:0000313" key="7">
    <source>
        <dbReference type="Proteomes" id="UP000637423"/>
    </source>
</evidence>
<comment type="caution">
    <text evidence="6">The sequence shown here is derived from an EMBL/GenBank/DDBJ whole genome shotgun (WGS) entry which is preliminary data.</text>
</comment>
<feature type="domain" description="Major facilitator superfamily (MFS) profile" evidence="5">
    <location>
        <begin position="15"/>
        <end position="398"/>
    </location>
</feature>
<feature type="transmembrane region" description="Helical" evidence="4">
    <location>
        <begin position="279"/>
        <end position="300"/>
    </location>
</feature>
<dbReference type="CDD" id="cd17324">
    <property type="entry name" value="MFS_NepI_like"/>
    <property type="match status" value="1"/>
</dbReference>
<keyword evidence="3 4" id="KW-0472">Membrane</keyword>
<evidence type="ECO:0000256" key="4">
    <source>
        <dbReference type="SAM" id="Phobius"/>
    </source>
</evidence>
<keyword evidence="1 4" id="KW-0812">Transmembrane</keyword>
<sequence length="406" mass="42371">MSADTKHEPDISRGMVWLLAIAAGLIVANLYYAQTLVGPISAATGLSSQAAGLIVTLTQIGYTLGLLFIVPLGDLLENRKLIFSGLIFTAIALMAAALSSSAWMFLAAALGIGLGSVAAQILVPFAAHLSKEATRGQTVGKVVSGLLMGIMLARPAASLIADHSNWHIVFGGASILILALAAVLRSKLPLRVPNSPMSYPTLIGSLWKLFLSTPVLRRRAAYHAGLFGSFSLFWTVVPMELAGPHFHMSQTGIAVFALVGMAGAIASPIAGRLADAGHTLFATAAALLLGVAGFVLPMIVTDSHNVALALLVAASIILDMGVAANLVLGQRAIFSLGAEVRSRLNGLYFALFFAGGALGSALGGWSFASYGWHGALLTGMAFPAAAFIYWLVELLEKLQLQRRKLA</sequence>
<feature type="transmembrane region" description="Helical" evidence="4">
    <location>
        <begin position="220"/>
        <end position="237"/>
    </location>
</feature>
<dbReference type="InterPro" id="IPR011701">
    <property type="entry name" value="MFS"/>
</dbReference>
<evidence type="ECO:0000313" key="6">
    <source>
        <dbReference type="EMBL" id="GGD00742.1"/>
    </source>
</evidence>
<feature type="transmembrane region" description="Helical" evidence="4">
    <location>
        <begin position="104"/>
        <end position="127"/>
    </location>
</feature>
<evidence type="ECO:0000256" key="3">
    <source>
        <dbReference type="ARBA" id="ARBA00023136"/>
    </source>
</evidence>
<dbReference type="InterPro" id="IPR020846">
    <property type="entry name" value="MFS_dom"/>
</dbReference>
<gene>
    <name evidence="6" type="primary">ydeR</name>
    <name evidence="6" type="ORF">GCM10011396_55390</name>
</gene>
<feature type="transmembrane region" description="Helical" evidence="4">
    <location>
        <begin position="16"/>
        <end position="34"/>
    </location>
</feature>
<dbReference type="GO" id="GO:0022857">
    <property type="term" value="F:transmembrane transporter activity"/>
    <property type="evidence" value="ECO:0007669"/>
    <property type="project" value="InterPro"/>
</dbReference>
<keyword evidence="2 4" id="KW-1133">Transmembrane helix</keyword>
<feature type="transmembrane region" description="Helical" evidence="4">
    <location>
        <begin position="139"/>
        <end position="160"/>
    </location>
</feature>
<dbReference type="Gene3D" id="1.20.1250.20">
    <property type="entry name" value="MFS general substrate transporter like domains"/>
    <property type="match status" value="1"/>
</dbReference>
<dbReference type="PANTHER" id="PTHR42910">
    <property type="entry name" value="TRANSPORTER SCO4007-RELATED"/>
    <property type="match status" value="1"/>
</dbReference>
<dbReference type="Proteomes" id="UP000637423">
    <property type="component" value="Unassembled WGS sequence"/>
</dbReference>
<name>A0A916V1L7_9BURK</name>
<feature type="transmembrane region" description="Helical" evidence="4">
    <location>
        <begin position="81"/>
        <end position="98"/>
    </location>
</feature>
<dbReference type="PANTHER" id="PTHR42910:SF1">
    <property type="entry name" value="MAJOR FACILITATOR SUPERFAMILY (MFS) PROFILE DOMAIN-CONTAINING PROTEIN"/>
    <property type="match status" value="1"/>
</dbReference>